<sequence length="129" mass="13874">MKKPSPPKRNTTGLPDQLKAGVESLSGYSLDEVRVHYNSARPAQLEALAYAQGTDIHVAPGPEQHLPHEAWHVVQQQQGRVRPTAQLAGQRVSDDATLEREADNMGSKAARRPTGAAFASDAAQQVESA</sequence>
<reference evidence="3 4" key="1">
    <citation type="journal article" date="2018" name="Arch. Microbiol.">
        <title>Hymenobacter segetis sp. nov., isolated from soil.</title>
        <authorList>
            <person name="Ten L.N."/>
            <person name="Lim S.J."/>
            <person name="Kim B.O."/>
            <person name="Kang I.K."/>
            <person name="Jung H.Y."/>
        </authorList>
    </citation>
    <scope>NUCLEOTIDE SEQUENCE [LARGE SCALE GENOMIC DNA]</scope>
    <source>
        <strain evidence="3 4">S7-3-11</strain>
    </source>
</reference>
<protein>
    <submittedName>
        <fullName evidence="3">DUF4157 domain-containing protein</fullName>
    </submittedName>
</protein>
<dbReference type="Pfam" id="PF13699">
    <property type="entry name" value="eCIS_core"/>
    <property type="match status" value="1"/>
</dbReference>
<gene>
    <name evidence="3" type="ORF">AAFH49_12870</name>
</gene>
<evidence type="ECO:0000259" key="2">
    <source>
        <dbReference type="Pfam" id="PF13699"/>
    </source>
</evidence>
<dbReference type="RefSeq" id="WP_342298666.1">
    <property type="nucleotide sequence ID" value="NZ_JBCEVZ010000029.1"/>
</dbReference>
<name>A0ABU9LZM5_9BACT</name>
<keyword evidence="4" id="KW-1185">Reference proteome</keyword>
<evidence type="ECO:0000313" key="3">
    <source>
        <dbReference type="EMBL" id="MEL5995103.1"/>
    </source>
</evidence>
<dbReference type="Proteomes" id="UP001479606">
    <property type="component" value="Unassembled WGS sequence"/>
</dbReference>
<dbReference type="EMBL" id="JBCEVZ010000029">
    <property type="protein sequence ID" value="MEL5995103.1"/>
    <property type="molecule type" value="Genomic_DNA"/>
</dbReference>
<feature type="region of interest" description="Disordered" evidence="1">
    <location>
        <begin position="1"/>
        <end position="20"/>
    </location>
</feature>
<evidence type="ECO:0000313" key="4">
    <source>
        <dbReference type="Proteomes" id="UP001479606"/>
    </source>
</evidence>
<dbReference type="InterPro" id="IPR025295">
    <property type="entry name" value="eCIS_core_dom"/>
</dbReference>
<feature type="compositionally biased region" description="Basic and acidic residues" evidence="1">
    <location>
        <begin position="92"/>
        <end position="103"/>
    </location>
</feature>
<feature type="domain" description="eCIS core" evidence="2">
    <location>
        <begin position="14"/>
        <end position="79"/>
    </location>
</feature>
<organism evidence="3 4">
    <name type="scientific">Hymenobacter segetis</name>
    <dbReference type="NCBI Taxonomy" id="2025509"/>
    <lineage>
        <taxon>Bacteria</taxon>
        <taxon>Pseudomonadati</taxon>
        <taxon>Bacteroidota</taxon>
        <taxon>Cytophagia</taxon>
        <taxon>Cytophagales</taxon>
        <taxon>Hymenobacteraceae</taxon>
        <taxon>Hymenobacter</taxon>
    </lineage>
</organism>
<proteinExistence type="predicted"/>
<accession>A0ABU9LZM5</accession>
<feature type="region of interest" description="Disordered" evidence="1">
    <location>
        <begin position="87"/>
        <end position="129"/>
    </location>
</feature>
<comment type="caution">
    <text evidence="3">The sequence shown here is derived from an EMBL/GenBank/DDBJ whole genome shotgun (WGS) entry which is preliminary data.</text>
</comment>
<evidence type="ECO:0000256" key="1">
    <source>
        <dbReference type="SAM" id="MobiDB-lite"/>
    </source>
</evidence>